<gene>
    <name evidence="1" type="ORF">E4U42_008067</name>
</gene>
<evidence type="ECO:0000313" key="1">
    <source>
        <dbReference type="EMBL" id="KAG5915421.1"/>
    </source>
</evidence>
<protein>
    <submittedName>
        <fullName evidence="1">Uncharacterized protein</fullName>
    </submittedName>
</protein>
<keyword evidence="2" id="KW-1185">Reference proteome</keyword>
<comment type="caution">
    <text evidence="1">The sequence shown here is derived from an EMBL/GenBank/DDBJ whole genome shotgun (WGS) entry which is preliminary data.</text>
</comment>
<dbReference type="AlphaFoldDB" id="A0A8K0J5Y5"/>
<sequence length="168" mass="18675">MRATMRRVALRVSNGAPFRIMRHRKTFGFAVPSWETPGLVGREHDLSVDAPFSQTQTLPPQDGLDKSLAEASVDELRARLRPPRRMRCIRPARPKTPALHRHESRAPPSFVAAMASASTDAIFILAAARVVVHLLFREAAPKLLPGMLCGSQWFAARVQEAMTGRTDR</sequence>
<name>A0A8K0J5Y5_9HYPO</name>
<accession>A0A8K0J5Y5</accession>
<evidence type="ECO:0000313" key="2">
    <source>
        <dbReference type="Proteomes" id="UP000811619"/>
    </source>
</evidence>
<organism evidence="1 2">
    <name type="scientific">Claviceps africana</name>
    <dbReference type="NCBI Taxonomy" id="83212"/>
    <lineage>
        <taxon>Eukaryota</taxon>
        <taxon>Fungi</taxon>
        <taxon>Dikarya</taxon>
        <taxon>Ascomycota</taxon>
        <taxon>Pezizomycotina</taxon>
        <taxon>Sordariomycetes</taxon>
        <taxon>Hypocreomycetidae</taxon>
        <taxon>Hypocreales</taxon>
        <taxon>Clavicipitaceae</taxon>
        <taxon>Claviceps</taxon>
    </lineage>
</organism>
<reference evidence="1" key="1">
    <citation type="journal article" date="2020" name="bioRxiv">
        <title>Whole genome comparisons of ergot fungi reveals the divergence and evolution of species within the genus Claviceps are the result of varying mechanisms driving genome evolution and host range expansion.</title>
        <authorList>
            <person name="Wyka S.A."/>
            <person name="Mondo S.J."/>
            <person name="Liu M."/>
            <person name="Dettman J."/>
            <person name="Nalam V."/>
            <person name="Broders K.D."/>
        </authorList>
    </citation>
    <scope>NUCLEOTIDE SEQUENCE</scope>
    <source>
        <strain evidence="1">CCC 489</strain>
    </source>
</reference>
<dbReference type="EMBL" id="SRPY01000987">
    <property type="protein sequence ID" value="KAG5915421.1"/>
    <property type="molecule type" value="Genomic_DNA"/>
</dbReference>
<dbReference type="Proteomes" id="UP000811619">
    <property type="component" value="Unassembled WGS sequence"/>
</dbReference>
<proteinExistence type="predicted"/>